<feature type="compositionally biased region" description="Basic residues" evidence="1">
    <location>
        <begin position="308"/>
        <end position="332"/>
    </location>
</feature>
<organism evidence="2 3">
    <name type="scientific">Microcella putealis</name>
    <dbReference type="NCBI Taxonomy" id="337005"/>
    <lineage>
        <taxon>Bacteria</taxon>
        <taxon>Bacillati</taxon>
        <taxon>Actinomycetota</taxon>
        <taxon>Actinomycetes</taxon>
        <taxon>Micrococcales</taxon>
        <taxon>Microbacteriaceae</taxon>
        <taxon>Microcella</taxon>
    </lineage>
</organism>
<sequence>MFTALIDDITRAGGAAGRAYLVGLGHDDRLLRAAVRTGLVSRPRRGWYSIWPEQDPRTHALRVGGRLTGLSAIAAMDGWVRRRGRMHVAVPVNASRLRCPRRRTVTFARSSRRTQVVLHWTRQAHDRDVSTGLVDVREALEVAIATEAAEDAVAAIDWARRRGLIDVIDAFALVRRVPRRSRSVVGWSSERCDSLPESLARTRLARRGLRVTEQVALPNDPSPVDLVIEGAVGLEIDGERFHRDRFTRDRSKDLAITIEGLHAIRPAASHVFDSWPTVEAAILTALAARGITPELRPTVGVDNSGQPRRYRRPTRAHPRSVSVKPRRRARLS</sequence>
<evidence type="ECO:0000256" key="1">
    <source>
        <dbReference type="SAM" id="MobiDB-lite"/>
    </source>
</evidence>
<dbReference type="RefSeq" id="WP_130484147.1">
    <property type="nucleotide sequence ID" value="NZ_SGWW01000001.1"/>
</dbReference>
<feature type="region of interest" description="Disordered" evidence="1">
    <location>
        <begin position="295"/>
        <end position="332"/>
    </location>
</feature>
<protein>
    <submittedName>
        <fullName evidence="2">Uncharacterized protein</fullName>
    </submittedName>
</protein>
<dbReference type="Proteomes" id="UP000293519">
    <property type="component" value="Unassembled WGS sequence"/>
</dbReference>
<dbReference type="OrthoDB" id="2594539at2"/>
<evidence type="ECO:0000313" key="3">
    <source>
        <dbReference type="Proteomes" id="UP000293519"/>
    </source>
</evidence>
<gene>
    <name evidence="2" type="ORF">EV141_0240</name>
</gene>
<accession>A0A4Q7LWT5</accession>
<evidence type="ECO:0000313" key="2">
    <source>
        <dbReference type="EMBL" id="RZS59023.1"/>
    </source>
</evidence>
<dbReference type="EMBL" id="SGWW01000001">
    <property type="protein sequence ID" value="RZS59023.1"/>
    <property type="molecule type" value="Genomic_DNA"/>
</dbReference>
<name>A0A4Q7LWT5_9MICO</name>
<keyword evidence="3" id="KW-1185">Reference proteome</keyword>
<reference evidence="2 3" key="1">
    <citation type="journal article" date="2015" name="Stand. Genomic Sci.">
        <title>Genomic Encyclopedia of Bacterial and Archaeal Type Strains, Phase III: the genomes of soil and plant-associated and newly described type strains.</title>
        <authorList>
            <person name="Whitman W.B."/>
            <person name="Woyke T."/>
            <person name="Klenk H.P."/>
            <person name="Zhou Y."/>
            <person name="Lilburn T.G."/>
            <person name="Beck B.J."/>
            <person name="De Vos P."/>
            <person name="Vandamme P."/>
            <person name="Eisen J.A."/>
            <person name="Garrity G."/>
            <person name="Hugenholtz P."/>
            <person name="Kyrpides N.C."/>
        </authorList>
    </citation>
    <scope>NUCLEOTIDE SEQUENCE [LARGE SCALE GENOMIC DNA]</scope>
    <source>
        <strain evidence="2 3">CV2</strain>
    </source>
</reference>
<comment type="caution">
    <text evidence="2">The sequence shown here is derived from an EMBL/GenBank/DDBJ whole genome shotgun (WGS) entry which is preliminary data.</text>
</comment>
<proteinExistence type="predicted"/>
<dbReference type="AlphaFoldDB" id="A0A4Q7LWT5"/>